<dbReference type="InterPro" id="IPR006094">
    <property type="entry name" value="Oxid_FAD_bind_N"/>
</dbReference>
<comment type="similarity">
    <text evidence="2">Belongs to the oxygen-dependent FAD-linked oxidoreductase family.</text>
</comment>
<evidence type="ECO:0000256" key="5">
    <source>
        <dbReference type="ARBA" id="ARBA00023002"/>
    </source>
</evidence>
<dbReference type="SUPFAM" id="SSF55103">
    <property type="entry name" value="FAD-linked oxidases, C-terminal domain"/>
    <property type="match status" value="1"/>
</dbReference>
<dbReference type="InterPro" id="IPR012951">
    <property type="entry name" value="BBE"/>
</dbReference>
<dbReference type="InterPro" id="IPR050416">
    <property type="entry name" value="FAD-linked_Oxidoreductase"/>
</dbReference>
<dbReference type="EMBL" id="FQUS01000010">
    <property type="protein sequence ID" value="SHF57044.1"/>
    <property type="molecule type" value="Genomic_DNA"/>
</dbReference>
<dbReference type="Gene3D" id="3.30.465.10">
    <property type="match status" value="1"/>
</dbReference>
<dbReference type="InterPro" id="IPR016164">
    <property type="entry name" value="FAD-linked_Oxase-like_C"/>
</dbReference>
<evidence type="ECO:0000259" key="6">
    <source>
        <dbReference type="PROSITE" id="PS51387"/>
    </source>
</evidence>
<dbReference type="AlphaFoldDB" id="A0A1M5CQP5"/>
<keyword evidence="4" id="KW-0274">FAD</keyword>
<keyword evidence="8" id="KW-1185">Reference proteome</keyword>
<gene>
    <name evidence="7" type="ORF">SAMN05443144_11058</name>
</gene>
<evidence type="ECO:0000313" key="8">
    <source>
        <dbReference type="Proteomes" id="UP000184041"/>
    </source>
</evidence>
<keyword evidence="3" id="KW-0285">Flavoprotein</keyword>
<dbReference type="RefSeq" id="WP_211483144.1">
    <property type="nucleotide sequence ID" value="NZ_FQUS01000010.1"/>
</dbReference>
<dbReference type="InterPro" id="IPR016166">
    <property type="entry name" value="FAD-bd_PCMH"/>
</dbReference>
<dbReference type="PROSITE" id="PS51387">
    <property type="entry name" value="FAD_PCMH"/>
    <property type="match status" value="1"/>
</dbReference>
<comment type="cofactor">
    <cofactor evidence="1">
        <name>FAD</name>
        <dbReference type="ChEBI" id="CHEBI:57692"/>
    </cofactor>
</comment>
<evidence type="ECO:0000313" key="7">
    <source>
        <dbReference type="EMBL" id="SHF57044.1"/>
    </source>
</evidence>
<dbReference type="InterPro" id="IPR036318">
    <property type="entry name" value="FAD-bd_PCMH-like_sf"/>
</dbReference>
<dbReference type="GO" id="GO:0016491">
    <property type="term" value="F:oxidoreductase activity"/>
    <property type="evidence" value="ECO:0007669"/>
    <property type="project" value="UniProtKB-KW"/>
</dbReference>
<evidence type="ECO:0000256" key="4">
    <source>
        <dbReference type="ARBA" id="ARBA00022827"/>
    </source>
</evidence>
<dbReference type="Gene3D" id="3.40.462.20">
    <property type="match status" value="1"/>
</dbReference>
<evidence type="ECO:0000256" key="3">
    <source>
        <dbReference type="ARBA" id="ARBA00022630"/>
    </source>
</evidence>
<dbReference type="GO" id="GO:0071949">
    <property type="term" value="F:FAD binding"/>
    <property type="evidence" value="ECO:0007669"/>
    <property type="project" value="InterPro"/>
</dbReference>
<organism evidence="7 8">
    <name type="scientific">Fodinibius roseus</name>
    <dbReference type="NCBI Taxonomy" id="1194090"/>
    <lineage>
        <taxon>Bacteria</taxon>
        <taxon>Pseudomonadati</taxon>
        <taxon>Balneolota</taxon>
        <taxon>Balneolia</taxon>
        <taxon>Balneolales</taxon>
        <taxon>Balneolaceae</taxon>
        <taxon>Fodinibius</taxon>
    </lineage>
</organism>
<feature type="domain" description="FAD-binding PCMH-type" evidence="6">
    <location>
        <begin position="51"/>
        <end position="221"/>
    </location>
</feature>
<dbReference type="InterPro" id="IPR016169">
    <property type="entry name" value="FAD-bd_PCMH_sub2"/>
</dbReference>
<dbReference type="InterPro" id="IPR016167">
    <property type="entry name" value="FAD-bd_PCMH_sub1"/>
</dbReference>
<dbReference type="PANTHER" id="PTHR42973:SF39">
    <property type="entry name" value="FAD-BINDING PCMH-TYPE DOMAIN-CONTAINING PROTEIN"/>
    <property type="match status" value="1"/>
</dbReference>
<dbReference type="Pfam" id="PF01565">
    <property type="entry name" value="FAD_binding_4"/>
    <property type="match status" value="1"/>
</dbReference>
<name>A0A1M5CQP5_9BACT</name>
<protein>
    <submittedName>
        <fullName evidence="7">FAD/FMN-containing dehydrogenase</fullName>
    </submittedName>
</protein>
<reference evidence="7 8" key="1">
    <citation type="submission" date="2016-11" db="EMBL/GenBank/DDBJ databases">
        <authorList>
            <person name="Jaros S."/>
            <person name="Januszkiewicz K."/>
            <person name="Wedrychowicz H."/>
        </authorList>
    </citation>
    <scope>NUCLEOTIDE SEQUENCE [LARGE SCALE GENOMIC DNA]</scope>
    <source>
        <strain evidence="7 8">DSM 21986</strain>
    </source>
</reference>
<accession>A0A1M5CQP5</accession>
<dbReference type="SUPFAM" id="SSF56176">
    <property type="entry name" value="FAD-binding/transporter-associated domain-like"/>
    <property type="match status" value="1"/>
</dbReference>
<dbReference type="STRING" id="1194090.SAMN05443144_11058"/>
<keyword evidence="5" id="KW-0560">Oxidoreductase</keyword>
<evidence type="ECO:0000256" key="1">
    <source>
        <dbReference type="ARBA" id="ARBA00001974"/>
    </source>
</evidence>
<dbReference type="Gene3D" id="3.30.43.10">
    <property type="entry name" value="Uridine Diphospho-n-acetylenolpyruvylglucosamine Reductase, domain 2"/>
    <property type="match status" value="1"/>
</dbReference>
<sequence length="474" mass="53246">METIKAEQLNGKIHTLSGEEIDTFAGQIRGKIITRQDENYDEGRSIYNAMIDKKPALIVYCSNVADVITCVNFAREHNLLTAIRGGGHNGPGLALADGGLVIDLSRMNGIRVDSEEKTVRAEAGCTWGDVDHATHAFGLATVSGIISTTGIAGLTLGGGHGYLSRKYGLTVDNLVEVDVVLADGSFVTASEDENEDLFWALRGGGGNFGVVTSFKYQLHPVDTVVAGPMFWRIDQTEKMMRWYRDWLPNAPEDVYAFFLTAEVPGDPFPPEIHGEKVCGLMWCFTLSRRDPESVLQEAREVEQPLFEHVGPMPYPALQAMFDDLYPKGLQWYWKGDFIRELTDEAINEHLEFAEVPTTHSTMHLYPINGVVHEKDPDDMAWNYRDVNWSMVIAGVSPDPEENEKITSWARDYWEAIHPYSAGAAYLNFMMEEGEERIRATYGDNYERLQEIKARYDPDNFFRVNQNITPVNGQL</sequence>
<evidence type="ECO:0000256" key="2">
    <source>
        <dbReference type="ARBA" id="ARBA00005466"/>
    </source>
</evidence>
<dbReference type="Pfam" id="PF08031">
    <property type="entry name" value="BBE"/>
    <property type="match status" value="1"/>
</dbReference>
<dbReference type="PANTHER" id="PTHR42973">
    <property type="entry name" value="BINDING OXIDOREDUCTASE, PUTATIVE (AFU_ORTHOLOGUE AFUA_1G17690)-RELATED"/>
    <property type="match status" value="1"/>
</dbReference>
<proteinExistence type="inferred from homology"/>
<dbReference type="Proteomes" id="UP000184041">
    <property type="component" value="Unassembled WGS sequence"/>
</dbReference>